<organism evidence="4 5">
    <name type="scientific">Trametes pubescens</name>
    <name type="common">White-rot fungus</name>
    <dbReference type="NCBI Taxonomy" id="154538"/>
    <lineage>
        <taxon>Eukaryota</taxon>
        <taxon>Fungi</taxon>
        <taxon>Dikarya</taxon>
        <taxon>Basidiomycota</taxon>
        <taxon>Agaricomycotina</taxon>
        <taxon>Agaricomycetes</taxon>
        <taxon>Polyporales</taxon>
        <taxon>Polyporaceae</taxon>
        <taxon>Trametes</taxon>
    </lineage>
</organism>
<dbReference type="PRINTS" id="PR00081">
    <property type="entry name" value="GDHRDH"/>
</dbReference>
<feature type="compositionally biased region" description="Low complexity" evidence="3">
    <location>
        <begin position="37"/>
        <end position="50"/>
    </location>
</feature>
<feature type="region of interest" description="Disordered" evidence="3">
    <location>
        <begin position="1"/>
        <end position="66"/>
    </location>
</feature>
<dbReference type="OMA" id="PFMKDPI"/>
<evidence type="ECO:0008006" key="6">
    <source>
        <dbReference type="Google" id="ProtNLM"/>
    </source>
</evidence>
<proteinExistence type="inferred from homology"/>
<dbReference type="PANTHER" id="PTHR24320">
    <property type="entry name" value="RETINOL DEHYDROGENASE"/>
    <property type="match status" value="1"/>
</dbReference>
<feature type="compositionally biased region" description="Polar residues" evidence="3">
    <location>
        <begin position="1"/>
        <end position="11"/>
    </location>
</feature>
<protein>
    <recommendedName>
        <fullName evidence="6">WW domain-containing oxidoreductase</fullName>
    </recommendedName>
</protein>
<dbReference type="OrthoDB" id="191139at2759"/>
<name>A0A1M2W0S6_TRAPU</name>
<accession>A0A1M2W0S6</accession>
<dbReference type="Gene3D" id="3.40.50.720">
    <property type="entry name" value="NAD(P)-binding Rossmann-like Domain"/>
    <property type="match status" value="1"/>
</dbReference>
<dbReference type="GO" id="GO:0016491">
    <property type="term" value="F:oxidoreductase activity"/>
    <property type="evidence" value="ECO:0007669"/>
    <property type="project" value="UniProtKB-KW"/>
</dbReference>
<reference evidence="4 5" key="1">
    <citation type="submission" date="2016-10" db="EMBL/GenBank/DDBJ databases">
        <title>Genome sequence of the basidiomycete white-rot fungus Trametes pubescens.</title>
        <authorList>
            <person name="Makela M.R."/>
            <person name="Granchi Z."/>
            <person name="Peng M."/>
            <person name="De Vries R.P."/>
            <person name="Grigoriev I."/>
            <person name="Riley R."/>
            <person name="Hilden K."/>
        </authorList>
    </citation>
    <scope>NUCLEOTIDE SEQUENCE [LARGE SCALE GENOMIC DNA]</scope>
    <source>
        <strain evidence="4 5">FBCC735</strain>
    </source>
</reference>
<sequence length="416" mass="45741">MPIQQRRQSVSEGVRQRRMSASQGPVVPDFKDFKQNRMSSSSQAAQRRMSIGTQSPEARRMSTSGGRRMSIGAYTLPVPAPALPDGVNKILGKRFKPENIPDLTGRTALVTGGTSGIGYFDALELALAGAKVILVSTTTSWHGKQAELDINSALKECDSEGSVVWHAIDMSCLKSVDDLAQKVVAEESRLDILMCNAGMGQSAFVMSGDGLEKHFEVNTLAHYVVAMRLLPLMQRTAAYAPPGTVRIVMQSSELHRMAPASTRFESKAEVNTITDETQMYGRAKLGIIYLTRELAQRKLATYPPGTVPVLIMAVHPGSVDTEIQKNCESGPIAKAKRLFARLNTMSDERGAEACLWAATCTDINRRNWKQYQGKYFAEAYGRSDSESNLAKDEEISDNFWELCAVCTKEQFGTELR</sequence>
<dbReference type="InterPro" id="IPR002347">
    <property type="entry name" value="SDR_fam"/>
</dbReference>
<comment type="similarity">
    <text evidence="1">Belongs to the short-chain dehydrogenases/reductases (SDR) family.</text>
</comment>
<dbReference type="STRING" id="154538.A0A1M2W0S6"/>
<gene>
    <name evidence="4" type="ORF">TRAPUB_10162</name>
</gene>
<dbReference type="Proteomes" id="UP000184267">
    <property type="component" value="Unassembled WGS sequence"/>
</dbReference>
<comment type="caution">
    <text evidence="4">The sequence shown here is derived from an EMBL/GenBank/DDBJ whole genome shotgun (WGS) entry which is preliminary data.</text>
</comment>
<evidence type="ECO:0000256" key="2">
    <source>
        <dbReference type="ARBA" id="ARBA00023002"/>
    </source>
</evidence>
<dbReference type="SUPFAM" id="SSF51735">
    <property type="entry name" value="NAD(P)-binding Rossmann-fold domains"/>
    <property type="match status" value="1"/>
</dbReference>
<dbReference type="InterPro" id="IPR036291">
    <property type="entry name" value="NAD(P)-bd_dom_sf"/>
</dbReference>
<dbReference type="AlphaFoldDB" id="A0A1M2W0S6"/>
<evidence type="ECO:0000256" key="3">
    <source>
        <dbReference type="SAM" id="MobiDB-lite"/>
    </source>
</evidence>
<dbReference type="PANTHER" id="PTHR24320:SF143">
    <property type="entry name" value="NAD(P)-BINDING PROTEIN"/>
    <property type="match status" value="1"/>
</dbReference>
<dbReference type="EMBL" id="MNAD01000413">
    <property type="protein sequence ID" value="OJT13396.1"/>
    <property type="molecule type" value="Genomic_DNA"/>
</dbReference>
<evidence type="ECO:0000313" key="4">
    <source>
        <dbReference type="EMBL" id="OJT13396.1"/>
    </source>
</evidence>
<keyword evidence="2" id="KW-0560">Oxidoreductase</keyword>
<keyword evidence="5" id="KW-1185">Reference proteome</keyword>
<evidence type="ECO:0000256" key="1">
    <source>
        <dbReference type="ARBA" id="ARBA00006484"/>
    </source>
</evidence>
<dbReference type="Pfam" id="PF00106">
    <property type="entry name" value="adh_short"/>
    <property type="match status" value="1"/>
</dbReference>
<evidence type="ECO:0000313" key="5">
    <source>
        <dbReference type="Proteomes" id="UP000184267"/>
    </source>
</evidence>